<dbReference type="AlphaFoldDB" id="A0A834IU88"/>
<gene>
    <name evidence="3" type="ORF">GWI33_006602</name>
</gene>
<accession>A0A834IU88</accession>
<dbReference type="InterPro" id="IPR036259">
    <property type="entry name" value="MFS_trans_sf"/>
</dbReference>
<keyword evidence="2" id="KW-1133">Transmembrane helix</keyword>
<feature type="transmembrane region" description="Helical" evidence="2">
    <location>
        <begin position="179"/>
        <end position="199"/>
    </location>
</feature>
<feature type="region of interest" description="Disordered" evidence="1">
    <location>
        <begin position="220"/>
        <end position="242"/>
    </location>
</feature>
<keyword evidence="2" id="KW-0472">Membrane</keyword>
<evidence type="ECO:0000256" key="1">
    <source>
        <dbReference type="SAM" id="MobiDB-lite"/>
    </source>
</evidence>
<dbReference type="OrthoDB" id="6499973at2759"/>
<dbReference type="InterPro" id="IPR011701">
    <property type="entry name" value="MFS"/>
</dbReference>
<name>A0A834IU88_RHYFE</name>
<dbReference type="EMBL" id="JAACXV010000332">
    <property type="protein sequence ID" value="KAF7279897.1"/>
    <property type="molecule type" value="Genomic_DNA"/>
</dbReference>
<dbReference type="SUPFAM" id="SSF103473">
    <property type="entry name" value="MFS general substrate transporter"/>
    <property type="match status" value="1"/>
</dbReference>
<feature type="transmembrane region" description="Helical" evidence="2">
    <location>
        <begin position="94"/>
        <end position="113"/>
    </location>
</feature>
<protein>
    <submittedName>
        <fullName evidence="3">Uncharacterized protein</fullName>
    </submittedName>
</protein>
<organism evidence="3 4">
    <name type="scientific">Rhynchophorus ferrugineus</name>
    <name type="common">Red palm weevil</name>
    <name type="synonym">Curculio ferrugineus</name>
    <dbReference type="NCBI Taxonomy" id="354439"/>
    <lineage>
        <taxon>Eukaryota</taxon>
        <taxon>Metazoa</taxon>
        <taxon>Ecdysozoa</taxon>
        <taxon>Arthropoda</taxon>
        <taxon>Hexapoda</taxon>
        <taxon>Insecta</taxon>
        <taxon>Pterygota</taxon>
        <taxon>Neoptera</taxon>
        <taxon>Endopterygota</taxon>
        <taxon>Coleoptera</taxon>
        <taxon>Polyphaga</taxon>
        <taxon>Cucujiformia</taxon>
        <taxon>Curculionidae</taxon>
        <taxon>Dryophthorinae</taxon>
        <taxon>Rhynchophorus</taxon>
    </lineage>
</organism>
<evidence type="ECO:0000256" key="2">
    <source>
        <dbReference type="SAM" id="Phobius"/>
    </source>
</evidence>
<dbReference type="InterPro" id="IPR050327">
    <property type="entry name" value="Proton-linked_MCT"/>
</dbReference>
<feature type="transmembrane region" description="Helical" evidence="2">
    <location>
        <begin position="327"/>
        <end position="343"/>
    </location>
</feature>
<feature type="transmembrane region" description="Helical" evidence="2">
    <location>
        <begin position="301"/>
        <end position="320"/>
    </location>
</feature>
<dbReference type="GO" id="GO:0008028">
    <property type="term" value="F:monocarboxylic acid transmembrane transporter activity"/>
    <property type="evidence" value="ECO:0007669"/>
    <property type="project" value="TreeGrafter"/>
</dbReference>
<comment type="caution">
    <text evidence="3">The sequence shown here is derived from an EMBL/GenBank/DDBJ whole genome shotgun (WGS) entry which is preliminary data.</text>
</comment>
<dbReference type="Gene3D" id="1.20.1250.20">
    <property type="entry name" value="MFS general substrate transporter like domains"/>
    <property type="match status" value="1"/>
</dbReference>
<feature type="transmembrane region" description="Helical" evidence="2">
    <location>
        <begin position="260"/>
        <end position="281"/>
    </location>
</feature>
<feature type="compositionally biased region" description="Acidic residues" evidence="1">
    <location>
        <begin position="223"/>
        <end position="242"/>
    </location>
</feature>
<feature type="transmembrane region" description="Helical" evidence="2">
    <location>
        <begin position="349"/>
        <end position="373"/>
    </location>
</feature>
<evidence type="ECO:0000313" key="4">
    <source>
        <dbReference type="Proteomes" id="UP000625711"/>
    </source>
</evidence>
<feature type="transmembrane region" description="Helical" evidence="2">
    <location>
        <begin position="119"/>
        <end position="137"/>
    </location>
</feature>
<feature type="transmembrane region" description="Helical" evidence="2">
    <location>
        <begin position="149"/>
        <end position="167"/>
    </location>
</feature>
<feature type="transmembrane region" description="Helical" evidence="2">
    <location>
        <begin position="412"/>
        <end position="433"/>
    </location>
</feature>
<feature type="transmembrane region" description="Helical" evidence="2">
    <location>
        <begin position="70"/>
        <end position="87"/>
    </location>
</feature>
<reference evidence="3" key="1">
    <citation type="submission" date="2020-08" db="EMBL/GenBank/DDBJ databases">
        <title>Genome sequencing and assembly of the red palm weevil Rhynchophorus ferrugineus.</title>
        <authorList>
            <person name="Dias G.B."/>
            <person name="Bergman C.M."/>
            <person name="Manee M."/>
        </authorList>
    </citation>
    <scope>NUCLEOTIDE SEQUENCE</scope>
    <source>
        <strain evidence="3">AA-2017</strain>
        <tissue evidence="3">Whole larva</tissue>
    </source>
</reference>
<feature type="transmembrane region" description="Helical" evidence="2">
    <location>
        <begin position="24"/>
        <end position="50"/>
    </location>
</feature>
<feature type="transmembrane region" description="Helical" evidence="2">
    <location>
        <begin position="385"/>
        <end position="406"/>
    </location>
</feature>
<keyword evidence="2" id="KW-0812">Transmembrane</keyword>
<keyword evidence="4" id="KW-1185">Reference proteome</keyword>
<proteinExistence type="predicted"/>
<sequence>MLRKYKSVIENGVKYEAVPPDGGWGYVVATATTVIYISTVVPFAGFGIIFKDYFASIGDETKGITLTNSIFNTVSFFMGLAANVLLLKISFRKVAILGSFLHIIGTCGTIFVSNLIQSIIFTGILQGMGFGLLLPSALSAFNEYFEKRLQLWMTISQTGMVIGYMLMPPAATYSMQYLGFKGSLVALMTLSIFTLPAALSLKPVKMVKVEESYEMLEKQAQIEDSESASDEDNNEPVEEESQDTWHLILTSVSLLKDPKYVNICIGLALCFTADIAFYPVIPLVLSLINYSPSETATMMSVYFGADLVTRILLSLLSVFITYNSRKLFYCGAFFSIIFRTVWLTQKNFLVKTIIMGILGVFRAFIETLVSLVISEEYQSRFSSAFSLYMVANGITCLSCGALMNVVKSYTNSDVATCHVLTLAFLVSVISWTVEFKYCKNN</sequence>
<evidence type="ECO:0000313" key="3">
    <source>
        <dbReference type="EMBL" id="KAF7279897.1"/>
    </source>
</evidence>
<dbReference type="Pfam" id="PF07690">
    <property type="entry name" value="MFS_1"/>
    <property type="match status" value="1"/>
</dbReference>
<dbReference type="PANTHER" id="PTHR11360:SF309">
    <property type="entry name" value="MONOCARBOXYLATE TRANSPORTER 7-LIKE PROTEIN"/>
    <property type="match status" value="1"/>
</dbReference>
<dbReference type="Proteomes" id="UP000625711">
    <property type="component" value="Unassembled WGS sequence"/>
</dbReference>
<dbReference type="PANTHER" id="PTHR11360">
    <property type="entry name" value="MONOCARBOXYLATE TRANSPORTER"/>
    <property type="match status" value="1"/>
</dbReference>